<keyword evidence="1" id="KW-0472">Membrane</keyword>
<keyword evidence="1" id="KW-0812">Transmembrane</keyword>
<keyword evidence="1" id="KW-1133">Transmembrane helix</keyword>
<protein>
    <submittedName>
        <fullName evidence="2">Uncharacterized protein</fullName>
    </submittedName>
</protein>
<gene>
    <name evidence="2" type="ORF">S01H4_48505</name>
</gene>
<comment type="caution">
    <text evidence="2">The sequence shown here is derived from an EMBL/GenBank/DDBJ whole genome shotgun (WGS) entry which is preliminary data.</text>
</comment>
<evidence type="ECO:0000256" key="1">
    <source>
        <dbReference type="SAM" id="Phobius"/>
    </source>
</evidence>
<evidence type="ECO:0000313" key="2">
    <source>
        <dbReference type="EMBL" id="GAG92113.1"/>
    </source>
</evidence>
<accession>X1C6U2</accession>
<reference evidence="2" key="1">
    <citation type="journal article" date="2014" name="Front. Microbiol.">
        <title>High frequency of phylogenetically diverse reductive dehalogenase-homologous genes in deep subseafloor sedimentary metagenomes.</title>
        <authorList>
            <person name="Kawai M."/>
            <person name="Futagami T."/>
            <person name="Toyoda A."/>
            <person name="Takaki Y."/>
            <person name="Nishi S."/>
            <person name="Hori S."/>
            <person name="Arai W."/>
            <person name="Tsubouchi T."/>
            <person name="Morono Y."/>
            <person name="Uchiyama I."/>
            <person name="Ito T."/>
            <person name="Fujiyama A."/>
            <person name="Inagaki F."/>
            <person name="Takami H."/>
        </authorList>
    </citation>
    <scope>NUCLEOTIDE SEQUENCE</scope>
    <source>
        <strain evidence="2">Expedition CK06-06</strain>
    </source>
</reference>
<dbReference type="AlphaFoldDB" id="X1C6U2"/>
<feature type="non-terminal residue" evidence="2">
    <location>
        <position position="1"/>
    </location>
</feature>
<proteinExistence type="predicted"/>
<organism evidence="2">
    <name type="scientific">marine sediment metagenome</name>
    <dbReference type="NCBI Taxonomy" id="412755"/>
    <lineage>
        <taxon>unclassified sequences</taxon>
        <taxon>metagenomes</taxon>
        <taxon>ecological metagenomes</taxon>
    </lineage>
</organism>
<sequence length="154" mass="17640">RLNARFYFRAEKTPMFIPIIENFKLYIKGEQESTSKNSILQGIILVLMVALPLFGSLLLPINLWRSFENLQIPNWIGVYGGYAGTNKGIVGVITFEGDLLFLFAIILFFGFLTFLAQYLNKEHFTEESLTRTFSFVIFDIPSLFMAVLSDLPHE</sequence>
<feature type="transmembrane region" description="Helical" evidence="1">
    <location>
        <begin position="38"/>
        <end position="61"/>
    </location>
</feature>
<dbReference type="EMBL" id="BART01027354">
    <property type="protein sequence ID" value="GAG92113.1"/>
    <property type="molecule type" value="Genomic_DNA"/>
</dbReference>
<name>X1C6U2_9ZZZZ</name>
<feature type="transmembrane region" description="Helical" evidence="1">
    <location>
        <begin position="99"/>
        <end position="120"/>
    </location>
</feature>